<keyword evidence="13" id="KW-1185">Reference proteome</keyword>
<gene>
    <name evidence="12" type="ORF">CR205_17975</name>
</gene>
<dbReference type="PROSITE" id="PS00138">
    <property type="entry name" value="SUBTILASE_SER"/>
    <property type="match status" value="1"/>
</dbReference>
<reference evidence="12 13" key="1">
    <citation type="submission" date="2017-10" db="EMBL/GenBank/DDBJ databases">
        <title>Bacillus sp. nov., a halophilic bacterium isolated from a Yangshapao Lake.</title>
        <authorList>
            <person name="Wang H."/>
        </authorList>
    </citation>
    <scope>NUCLEOTIDE SEQUENCE [LARGE SCALE GENOMIC DNA]</scope>
    <source>
        <strain evidence="12 13">YSP-3</strain>
    </source>
</reference>
<dbReference type="SUPFAM" id="SSF52743">
    <property type="entry name" value="Subtilisin-like"/>
    <property type="match status" value="1"/>
</dbReference>
<feature type="active site" description="Charge relay system" evidence="10">
    <location>
        <position position="219"/>
    </location>
</feature>
<dbReference type="InterPro" id="IPR023828">
    <property type="entry name" value="Peptidase_S8_Ser-AS"/>
</dbReference>
<dbReference type="OrthoDB" id="9798386at2"/>
<dbReference type="InterPro" id="IPR015500">
    <property type="entry name" value="Peptidase_S8_subtilisin-rel"/>
</dbReference>
<comment type="similarity">
    <text evidence="4 10">Belongs to the peptidase S8 family.</text>
</comment>
<evidence type="ECO:0000256" key="9">
    <source>
        <dbReference type="ARBA" id="ARBA00022837"/>
    </source>
</evidence>
<dbReference type="PROSITE" id="PS51127">
    <property type="entry name" value="BIG1"/>
    <property type="match status" value="1"/>
</dbReference>
<dbReference type="InterPro" id="IPR036852">
    <property type="entry name" value="Peptidase_S8/S53_dom_sf"/>
</dbReference>
<evidence type="ECO:0000256" key="10">
    <source>
        <dbReference type="PROSITE-ProRule" id="PRU01240"/>
    </source>
</evidence>
<evidence type="ECO:0000256" key="7">
    <source>
        <dbReference type="ARBA" id="ARBA00022801"/>
    </source>
</evidence>
<dbReference type="InterPro" id="IPR003344">
    <property type="entry name" value="Big_1_dom"/>
</dbReference>
<keyword evidence="9" id="KW-0106">Calcium</keyword>
<dbReference type="PROSITE" id="PS00137">
    <property type="entry name" value="SUBTILASE_HIS"/>
    <property type="match status" value="1"/>
</dbReference>
<evidence type="ECO:0000256" key="6">
    <source>
        <dbReference type="ARBA" id="ARBA00022670"/>
    </source>
</evidence>
<evidence type="ECO:0000313" key="12">
    <source>
        <dbReference type="EMBL" id="PYZ96311.1"/>
    </source>
</evidence>
<name>A0A2W0H5M1_9BACI</name>
<dbReference type="Pfam" id="PF00082">
    <property type="entry name" value="Peptidase_S8"/>
    <property type="match status" value="1"/>
</dbReference>
<evidence type="ECO:0000256" key="8">
    <source>
        <dbReference type="ARBA" id="ARBA00022825"/>
    </source>
</evidence>
<dbReference type="InterPro" id="IPR008964">
    <property type="entry name" value="Invasin/intimin_cell_adhesion"/>
</dbReference>
<dbReference type="InterPro" id="IPR013783">
    <property type="entry name" value="Ig-like_fold"/>
</dbReference>
<dbReference type="Gene3D" id="3.40.50.200">
    <property type="entry name" value="Peptidase S8/S53 domain"/>
    <property type="match status" value="1"/>
</dbReference>
<evidence type="ECO:0000313" key="13">
    <source>
        <dbReference type="Proteomes" id="UP000248066"/>
    </source>
</evidence>
<evidence type="ECO:0000256" key="4">
    <source>
        <dbReference type="ARBA" id="ARBA00011073"/>
    </source>
</evidence>
<dbReference type="GO" id="GO:0006508">
    <property type="term" value="P:proteolysis"/>
    <property type="evidence" value="ECO:0007669"/>
    <property type="project" value="UniProtKB-KW"/>
</dbReference>
<dbReference type="GO" id="GO:0004866">
    <property type="term" value="F:endopeptidase inhibitor activity"/>
    <property type="evidence" value="ECO:0007669"/>
    <property type="project" value="InterPro"/>
</dbReference>
<evidence type="ECO:0000256" key="3">
    <source>
        <dbReference type="ARBA" id="ARBA00010116"/>
    </source>
</evidence>
<dbReference type="Gene3D" id="2.60.40.10">
    <property type="entry name" value="Immunoglobulins"/>
    <property type="match status" value="1"/>
</dbReference>
<dbReference type="InterPro" id="IPR022398">
    <property type="entry name" value="Peptidase_S8_His-AS"/>
</dbReference>
<keyword evidence="5" id="KW-0964">Secreted</keyword>
<sequence>MTVLVFSLFLNPAGIGAQASDAASEKDDAAYIEGQLIVSVKSSDVSMKGIEGVNKKILGDVLREQGFAITDSIMGLGDPAEVNAFTNQEFSESVVKNMGLVYLAEYDVSVYASVEEAKRALAEALKENGMEIRHISKNYEMHAIGEPAGVSPQMHPNQQWHYNMINAPQAWGTTTGSSSVIQAVLDTGIDHNHQSLANLVNTSLGQSFVGGSTMDVQGHGTHVAGTIASYGSVSGVMHNATLVPVKVLNDSGSGSLFGITQGILYSADIGADVINMSLGGGGYNQSMAEAAQTAVNAGSIVIAASGNDGAGSISYPAAYSSVIAVGSVTSTGARSNFSNYGSGLELMAPGSNIYSTVPNNGYATFSGTSMASPHAAGVAGLMRAVNPNLSVSNARSIMQNTAQYAGSPTFYGYGIVDANAAVQQASGGSGGPSNITETSITTDRFYVQRGQNVTSTAQVTNETGQGLANATVTFTITRPNGSTLTNTATTNSSGVASWTVGTSGSTATGTYSVEASSSLQGYQGSSASTSFFVY</sequence>
<comment type="similarity">
    <text evidence="3">Belongs to the intimin/invasin family.</text>
</comment>
<comment type="subcellular location">
    <subcellularLocation>
        <location evidence="2">Secreted</location>
    </subcellularLocation>
</comment>
<dbReference type="PANTHER" id="PTHR43806:SF11">
    <property type="entry name" value="CEREVISIN-RELATED"/>
    <property type="match status" value="1"/>
</dbReference>
<keyword evidence="6 10" id="KW-0645">Protease</keyword>
<dbReference type="Proteomes" id="UP000248066">
    <property type="component" value="Unassembled WGS sequence"/>
</dbReference>
<dbReference type="GO" id="GO:0004252">
    <property type="term" value="F:serine-type endopeptidase activity"/>
    <property type="evidence" value="ECO:0007669"/>
    <property type="project" value="UniProtKB-UniRule"/>
</dbReference>
<dbReference type="PRINTS" id="PR00723">
    <property type="entry name" value="SUBTILISIN"/>
</dbReference>
<dbReference type="Pfam" id="PF01835">
    <property type="entry name" value="MG2"/>
    <property type="match status" value="1"/>
</dbReference>
<dbReference type="GO" id="GO:0005576">
    <property type="term" value="C:extracellular region"/>
    <property type="evidence" value="ECO:0007669"/>
    <property type="project" value="UniProtKB-SubCell"/>
</dbReference>
<feature type="active site" description="Charge relay system" evidence="10">
    <location>
        <position position="369"/>
    </location>
</feature>
<protein>
    <submittedName>
        <fullName evidence="12">Protease</fullName>
    </submittedName>
</protein>
<dbReference type="InterPro" id="IPR000209">
    <property type="entry name" value="Peptidase_S8/S53_dom"/>
</dbReference>
<evidence type="ECO:0000259" key="11">
    <source>
        <dbReference type="PROSITE" id="PS51127"/>
    </source>
</evidence>
<dbReference type="InterPro" id="IPR050131">
    <property type="entry name" value="Peptidase_S8_subtilisin-like"/>
</dbReference>
<keyword evidence="8 10" id="KW-0720">Serine protease</keyword>
<feature type="active site" description="Charge relay system" evidence="10">
    <location>
        <position position="186"/>
    </location>
</feature>
<proteinExistence type="inferred from homology"/>
<accession>A0A2W0H5M1</accession>
<dbReference type="AlphaFoldDB" id="A0A2W0H5M1"/>
<dbReference type="EMBL" id="PDOF01000003">
    <property type="protein sequence ID" value="PYZ96311.1"/>
    <property type="molecule type" value="Genomic_DNA"/>
</dbReference>
<organism evidence="12 13">
    <name type="scientific">Alteribacter lacisalsi</name>
    <dbReference type="NCBI Taxonomy" id="2045244"/>
    <lineage>
        <taxon>Bacteria</taxon>
        <taxon>Bacillati</taxon>
        <taxon>Bacillota</taxon>
        <taxon>Bacilli</taxon>
        <taxon>Bacillales</taxon>
        <taxon>Bacillaceae</taxon>
        <taxon>Alteribacter</taxon>
    </lineage>
</organism>
<dbReference type="PANTHER" id="PTHR43806">
    <property type="entry name" value="PEPTIDASE S8"/>
    <property type="match status" value="1"/>
</dbReference>
<keyword evidence="7 10" id="KW-0378">Hydrolase</keyword>
<feature type="domain" description="Big-1" evidence="11">
    <location>
        <begin position="437"/>
        <end position="534"/>
    </location>
</feature>
<dbReference type="SUPFAM" id="SSF49373">
    <property type="entry name" value="Invasin/intimin cell-adhesion fragments"/>
    <property type="match status" value="1"/>
</dbReference>
<evidence type="ECO:0000256" key="5">
    <source>
        <dbReference type="ARBA" id="ARBA00022525"/>
    </source>
</evidence>
<dbReference type="PROSITE" id="PS51892">
    <property type="entry name" value="SUBTILASE"/>
    <property type="match status" value="1"/>
</dbReference>
<comment type="caution">
    <text evidence="12">The sequence shown here is derived from an EMBL/GenBank/DDBJ whole genome shotgun (WGS) entry which is preliminary data.</text>
</comment>
<evidence type="ECO:0000256" key="2">
    <source>
        <dbReference type="ARBA" id="ARBA00004613"/>
    </source>
</evidence>
<evidence type="ECO:0000256" key="1">
    <source>
        <dbReference type="ARBA" id="ARBA00001913"/>
    </source>
</evidence>
<dbReference type="InterPro" id="IPR002890">
    <property type="entry name" value="MG2"/>
</dbReference>
<comment type="cofactor">
    <cofactor evidence="1">
        <name>Ca(2+)</name>
        <dbReference type="ChEBI" id="CHEBI:29108"/>
    </cofactor>
</comment>